<dbReference type="Gene3D" id="3.30.450.40">
    <property type="match status" value="1"/>
</dbReference>
<accession>A0A5C4JBC0</accession>
<dbReference type="InterPro" id="IPR014757">
    <property type="entry name" value="Tscrpt_reg_IclR_C"/>
</dbReference>
<dbReference type="InterPro" id="IPR029016">
    <property type="entry name" value="GAF-like_dom_sf"/>
</dbReference>
<dbReference type="AlphaFoldDB" id="A0A5C4JBC0"/>
<evidence type="ECO:0000313" key="3">
    <source>
        <dbReference type="EMBL" id="TMR00149.1"/>
    </source>
</evidence>
<dbReference type="SUPFAM" id="SSF55781">
    <property type="entry name" value="GAF domain-like"/>
    <property type="match status" value="1"/>
</dbReference>
<sequence>MRGAPNPRLGAGSSLVSRREPRNPFSDDPSAAYTPDTFTDPKSQLDEFAAIRDAGCAVNEGQMNVGVRAVAMPVKGPGQGDGGGAVR</sequence>
<keyword evidence="4" id="KW-1185">Reference proteome</keyword>
<dbReference type="Proteomes" id="UP000309174">
    <property type="component" value="Unassembled WGS sequence"/>
</dbReference>
<comment type="caution">
    <text evidence="3">The sequence shown here is derived from an EMBL/GenBank/DDBJ whole genome shotgun (WGS) entry which is preliminary data.</text>
</comment>
<dbReference type="Pfam" id="PF01614">
    <property type="entry name" value="IclR_C"/>
    <property type="match status" value="1"/>
</dbReference>
<evidence type="ECO:0000259" key="2">
    <source>
        <dbReference type="Pfam" id="PF01614"/>
    </source>
</evidence>
<evidence type="ECO:0000313" key="4">
    <source>
        <dbReference type="Proteomes" id="UP000309174"/>
    </source>
</evidence>
<gene>
    <name evidence="3" type="ORF">ETD83_17485</name>
</gene>
<name>A0A5C4JBC0_9ACTN</name>
<feature type="domain" description="IclR-ED" evidence="2">
    <location>
        <begin position="31"/>
        <end position="74"/>
    </location>
</feature>
<feature type="region of interest" description="Disordered" evidence="1">
    <location>
        <begin position="1"/>
        <end position="40"/>
    </location>
</feature>
<protein>
    <recommendedName>
        <fullName evidence="2">IclR-ED domain-containing protein</fullName>
    </recommendedName>
</protein>
<organism evidence="3 4">
    <name type="scientific">Actinomadura soli</name>
    <dbReference type="NCBI Taxonomy" id="2508997"/>
    <lineage>
        <taxon>Bacteria</taxon>
        <taxon>Bacillati</taxon>
        <taxon>Actinomycetota</taxon>
        <taxon>Actinomycetes</taxon>
        <taxon>Streptosporangiales</taxon>
        <taxon>Thermomonosporaceae</taxon>
        <taxon>Actinomadura</taxon>
    </lineage>
</organism>
<dbReference type="EMBL" id="VCKW01000081">
    <property type="protein sequence ID" value="TMR00149.1"/>
    <property type="molecule type" value="Genomic_DNA"/>
</dbReference>
<reference evidence="3 4" key="1">
    <citation type="submission" date="2019-05" db="EMBL/GenBank/DDBJ databases">
        <title>Draft genome sequence of Actinomadura sp. 14C53.</title>
        <authorList>
            <person name="Saricaoglu S."/>
            <person name="Isik K."/>
        </authorList>
    </citation>
    <scope>NUCLEOTIDE SEQUENCE [LARGE SCALE GENOMIC DNA]</scope>
    <source>
        <strain evidence="3 4">14C53</strain>
    </source>
</reference>
<proteinExistence type="predicted"/>
<evidence type="ECO:0000256" key="1">
    <source>
        <dbReference type="SAM" id="MobiDB-lite"/>
    </source>
</evidence>
<dbReference type="RefSeq" id="WP_138646206.1">
    <property type="nucleotide sequence ID" value="NZ_VCKW01000081.1"/>
</dbReference>